<keyword evidence="2" id="KW-0963">Cytoplasm</keyword>
<feature type="repeat" description="Pumilio" evidence="5">
    <location>
        <begin position="886"/>
        <end position="928"/>
    </location>
</feature>
<gene>
    <name evidence="8" type="ORF">GPM918_LOCUS6925</name>
    <name evidence="9" type="ORF">SRO942_LOCUS6925</name>
</gene>
<evidence type="ECO:0000256" key="4">
    <source>
        <dbReference type="ARBA" id="ARBA00022884"/>
    </source>
</evidence>
<dbReference type="AlphaFoldDB" id="A0A813XNP8"/>
<dbReference type="OrthoDB" id="668540at2759"/>
<feature type="repeat" description="Pumilio" evidence="5">
    <location>
        <begin position="706"/>
        <end position="741"/>
    </location>
</feature>
<dbReference type="GO" id="GO:0005634">
    <property type="term" value="C:nucleus"/>
    <property type="evidence" value="ECO:0007669"/>
    <property type="project" value="TreeGrafter"/>
</dbReference>
<dbReference type="CDD" id="cd07920">
    <property type="entry name" value="Pumilio"/>
    <property type="match status" value="1"/>
</dbReference>
<evidence type="ECO:0000256" key="6">
    <source>
        <dbReference type="SAM" id="MobiDB-lite"/>
    </source>
</evidence>
<dbReference type="EMBL" id="CAJNOQ010001095">
    <property type="protein sequence ID" value="CAF0867615.1"/>
    <property type="molecule type" value="Genomic_DNA"/>
</dbReference>
<evidence type="ECO:0000256" key="1">
    <source>
        <dbReference type="ARBA" id="ARBA00004496"/>
    </source>
</evidence>
<proteinExistence type="predicted"/>
<evidence type="ECO:0000256" key="2">
    <source>
        <dbReference type="ARBA" id="ARBA00022490"/>
    </source>
</evidence>
<dbReference type="SUPFAM" id="SSF48371">
    <property type="entry name" value="ARM repeat"/>
    <property type="match status" value="1"/>
</dbReference>
<feature type="repeat" description="Pumilio" evidence="5">
    <location>
        <begin position="813"/>
        <end position="849"/>
    </location>
</feature>
<dbReference type="Pfam" id="PF00806">
    <property type="entry name" value="PUF"/>
    <property type="match status" value="7"/>
</dbReference>
<feature type="compositionally biased region" description="Low complexity" evidence="6">
    <location>
        <begin position="370"/>
        <end position="380"/>
    </location>
</feature>
<organism evidence="8 10">
    <name type="scientific">Didymodactylos carnosus</name>
    <dbReference type="NCBI Taxonomy" id="1234261"/>
    <lineage>
        <taxon>Eukaryota</taxon>
        <taxon>Metazoa</taxon>
        <taxon>Spiralia</taxon>
        <taxon>Gnathifera</taxon>
        <taxon>Rotifera</taxon>
        <taxon>Eurotatoria</taxon>
        <taxon>Bdelloidea</taxon>
        <taxon>Philodinida</taxon>
        <taxon>Philodinidae</taxon>
        <taxon>Didymodactylos</taxon>
    </lineage>
</organism>
<feature type="region of interest" description="Disordered" evidence="6">
    <location>
        <begin position="966"/>
        <end position="988"/>
    </location>
</feature>
<evidence type="ECO:0000313" key="10">
    <source>
        <dbReference type="Proteomes" id="UP000663829"/>
    </source>
</evidence>
<feature type="repeat" description="Pumilio" evidence="5">
    <location>
        <begin position="642"/>
        <end position="677"/>
    </location>
</feature>
<feature type="compositionally biased region" description="Polar residues" evidence="6">
    <location>
        <begin position="1"/>
        <end position="26"/>
    </location>
</feature>
<dbReference type="Gene3D" id="1.25.10.10">
    <property type="entry name" value="Leucine-rich Repeat Variant"/>
    <property type="match status" value="1"/>
</dbReference>
<dbReference type="InterPro" id="IPR001313">
    <property type="entry name" value="Pumilio_RNA-bd_rpt"/>
</dbReference>
<dbReference type="InterPro" id="IPR011989">
    <property type="entry name" value="ARM-like"/>
</dbReference>
<evidence type="ECO:0000256" key="5">
    <source>
        <dbReference type="PROSITE-ProRule" id="PRU00317"/>
    </source>
</evidence>
<protein>
    <recommendedName>
        <fullName evidence="7">PUM-HD domain-containing protein</fullName>
    </recommendedName>
</protein>
<dbReference type="PANTHER" id="PTHR12537:SF12">
    <property type="entry name" value="MATERNAL PROTEIN PUMILIO"/>
    <property type="match status" value="1"/>
</dbReference>
<dbReference type="PROSITE" id="PS50303">
    <property type="entry name" value="PUM_HD"/>
    <property type="match status" value="1"/>
</dbReference>
<dbReference type="InterPro" id="IPR016024">
    <property type="entry name" value="ARM-type_fold"/>
</dbReference>
<feature type="region of interest" description="Disordered" evidence="6">
    <location>
        <begin position="1"/>
        <end position="28"/>
    </location>
</feature>
<evidence type="ECO:0000313" key="8">
    <source>
        <dbReference type="EMBL" id="CAF0867615.1"/>
    </source>
</evidence>
<dbReference type="SMART" id="SM00025">
    <property type="entry name" value="Pumilio"/>
    <property type="match status" value="7"/>
</dbReference>
<sequence>MLHDTVWSSQNTDYSTNERSAHSVSQPIAMPGRVQNDISYQDNNSAVFSPKSTDPANLGFNMCINILEDSSPRVKDIETRMKNMKVAYNDSDNQKPDSPSGFRDDKSDDTAADSALTDSSRKQSPRSSPVDSHGGDCNNAGGQNGESMSNQMMNVQMTAAMPIHYVKQQQMHQHLLQQQQQQQLQSEHAQHPVNLLHAQQYLAEQQQQQQQQNQAAAQQQYLQAHLQHISQPMYAEQTNQYDPRTTNSQQGFQLDYTLIQPHSYESQSVMSAFNPLQPPATSSSGTGQDPNINLNIYPWQAQAAALAAVQQQQTQQQSYNTSANQYILNGGGQDNGYLPALAAANFHQQQMLPQFWGLPLMYPTNMVQQPSAQQPGQAAGNLQQSPQTKQPNRPMTPSNQSDGMSILSTSQPNQATQYINVARTGQTSAFPFYTASPTYLDPNLILQSPRQQVGSPGVRIYSQQVTVPGNNTTGVYGSPVPNSLASSFSEVFTANQRRDASEFSRPKTQMYHGGVGLGLPPSPAFTGLMTSMTPPPATNVYEGFFNNGSRFMQAPPPQQVGPQQQQPQMLNGDAYVPVQGGRRNTGGEMNAPLQNYYAAGVFGTGSRGNGNNGLGGREGSAAHSKLLDDFRNSRMPNLQLRDVIGYFAEFSMDQHGSRFIQQKLERATPQEKDLVFKEILSQSYQLMTDKFFEFGSNEHKQYLAQRIRGNVLTLSLQMYGCRVIQKAVESLSQEYQTDIAHELEGNIIKCIEDQNGNHVIQKCIECINSEDVEFIIKDVTRQVFQLSAHPYGCRVIQRILENCKESQTRAILEILHDQLESLIQDQYGNYVIQHVLEHGKTEDRSRIVNALRGKVLVLAQHKFASNVIEKCVTYATRQEKSMLIDEIVSYGEGASSALLTMMKDQFANYVIQKMIDVAEPNQRKLLLQKVRPHIQSLRKFTYGKHIITKLEKYVSKSSDLGGPLLSVQQQQQHQQQSSNGSGGLHFEN</sequence>
<evidence type="ECO:0000313" key="9">
    <source>
        <dbReference type="EMBL" id="CAF3655068.1"/>
    </source>
</evidence>
<feature type="repeat" description="Pumilio" evidence="5">
    <location>
        <begin position="850"/>
        <end position="885"/>
    </location>
</feature>
<evidence type="ECO:0000256" key="3">
    <source>
        <dbReference type="ARBA" id="ARBA00022737"/>
    </source>
</evidence>
<feature type="domain" description="PUM-HD" evidence="7">
    <location>
        <begin position="622"/>
        <end position="954"/>
    </location>
</feature>
<dbReference type="EMBL" id="CAJOBC010001095">
    <property type="protein sequence ID" value="CAF3655068.1"/>
    <property type="molecule type" value="Genomic_DNA"/>
</dbReference>
<dbReference type="Proteomes" id="UP000663829">
    <property type="component" value="Unassembled WGS sequence"/>
</dbReference>
<keyword evidence="3" id="KW-0677">Repeat</keyword>
<feature type="region of interest" description="Disordered" evidence="6">
    <location>
        <begin position="86"/>
        <end position="148"/>
    </location>
</feature>
<dbReference type="GO" id="GO:0005737">
    <property type="term" value="C:cytoplasm"/>
    <property type="evidence" value="ECO:0007669"/>
    <property type="project" value="UniProtKB-SubCell"/>
</dbReference>
<comment type="subcellular location">
    <subcellularLocation>
        <location evidence="1">Cytoplasm</location>
    </subcellularLocation>
</comment>
<keyword evidence="4" id="KW-0694">RNA-binding</keyword>
<feature type="region of interest" description="Disordered" evidence="6">
    <location>
        <begin position="370"/>
        <end position="408"/>
    </location>
</feature>
<dbReference type="Proteomes" id="UP000681722">
    <property type="component" value="Unassembled WGS sequence"/>
</dbReference>
<feature type="repeat" description="Pumilio" evidence="5">
    <location>
        <begin position="778"/>
        <end position="812"/>
    </location>
</feature>
<feature type="compositionally biased region" description="Low complexity" evidence="6">
    <location>
        <begin position="966"/>
        <end position="979"/>
    </location>
</feature>
<keyword evidence="10" id="KW-1185">Reference proteome</keyword>
<evidence type="ECO:0000259" key="7">
    <source>
        <dbReference type="PROSITE" id="PS50303"/>
    </source>
</evidence>
<dbReference type="GO" id="GO:0003730">
    <property type="term" value="F:mRNA 3'-UTR binding"/>
    <property type="evidence" value="ECO:0007669"/>
    <property type="project" value="TreeGrafter"/>
</dbReference>
<dbReference type="PANTHER" id="PTHR12537">
    <property type="entry name" value="RNA BINDING PROTEIN PUMILIO-RELATED"/>
    <property type="match status" value="1"/>
</dbReference>
<dbReference type="FunFam" id="1.25.10.10:FF:000004">
    <property type="entry name" value="Pumilio homolog 1 isoform 2"/>
    <property type="match status" value="1"/>
</dbReference>
<dbReference type="InterPro" id="IPR033133">
    <property type="entry name" value="PUM-HD"/>
</dbReference>
<name>A0A813XNP8_9BILA</name>
<comment type="caution">
    <text evidence="8">The sequence shown here is derived from an EMBL/GenBank/DDBJ whole genome shotgun (WGS) entry which is preliminary data.</text>
</comment>
<feature type="compositionally biased region" description="Polar residues" evidence="6">
    <location>
        <begin position="381"/>
        <end position="408"/>
    </location>
</feature>
<dbReference type="GO" id="GO:0010608">
    <property type="term" value="P:post-transcriptional regulation of gene expression"/>
    <property type="evidence" value="ECO:0007669"/>
    <property type="project" value="TreeGrafter"/>
</dbReference>
<dbReference type="InterPro" id="IPR033712">
    <property type="entry name" value="Pumilio_RNA-bd"/>
</dbReference>
<feature type="repeat" description="Pumilio" evidence="5">
    <location>
        <begin position="742"/>
        <end position="777"/>
    </location>
</feature>
<dbReference type="PROSITE" id="PS50302">
    <property type="entry name" value="PUM"/>
    <property type="match status" value="7"/>
</dbReference>
<reference evidence="8" key="1">
    <citation type="submission" date="2021-02" db="EMBL/GenBank/DDBJ databases">
        <authorList>
            <person name="Nowell W R."/>
        </authorList>
    </citation>
    <scope>NUCLEOTIDE SEQUENCE</scope>
</reference>
<accession>A0A813XNP8</accession>